<dbReference type="EMBL" id="CP104694">
    <property type="protein sequence ID" value="UXI70213.1"/>
    <property type="molecule type" value="Genomic_DNA"/>
</dbReference>
<sequence length="462" mass="48639">MAGGAINSETTAALTLNRVLLYSNRASVGGGLAVTGNLVTPKEVNLFGVGFNSNTATASGGGLYANYSDVTIGGDGINYFASNVAQGTTNLNGGGAIYLSNSDLLVDSLAPAQSPFMDNNFAQRHGGAIAYVNQSSGYHYISIFNRNRLRILDISNNATASGGKGGAIYVNSLELTSGTHNHSSVNLYNVNLIDNDASEGGAFHVEATGNSIGSESVIIMNQGTDNGGPPSCPPGVRCNSLELNRTGNSSTISLVSGGSSGHARFSMYRGYALQNISPLGGFINGNGRVYLDNSVIANNTLGNAYVIATVFHELQIRNSTFAGNTFGAGQVIYHALTPTYFRLHNSIVFQPGKQIYFIGGGVIADPRNLLVPVDHGIADTTGRNIQQTTEPFFVDPGQNNFQLQVFSSARNRYGPGNSVLMPTIDLLGGMRPTPPDFPTPYDFGAFEYGAVPDSILWADFEP</sequence>
<evidence type="ECO:0000313" key="1">
    <source>
        <dbReference type="EMBL" id="UXI70213.1"/>
    </source>
</evidence>
<accession>A0ABY6BLA2</accession>
<dbReference type="SUPFAM" id="SSF51126">
    <property type="entry name" value="Pectin lyase-like"/>
    <property type="match status" value="1"/>
</dbReference>
<dbReference type="InterPro" id="IPR011050">
    <property type="entry name" value="Pectin_lyase_fold/virulence"/>
</dbReference>
<dbReference type="RefSeq" id="WP_261697164.1">
    <property type="nucleotide sequence ID" value="NZ_CP104694.1"/>
</dbReference>
<protein>
    <submittedName>
        <fullName evidence="1">Uncharacterized protein</fullName>
    </submittedName>
</protein>
<organism evidence="1 2">
    <name type="scientific">Tahibacter amnicola</name>
    <dbReference type="NCBI Taxonomy" id="2976241"/>
    <lineage>
        <taxon>Bacteria</taxon>
        <taxon>Pseudomonadati</taxon>
        <taxon>Pseudomonadota</taxon>
        <taxon>Gammaproteobacteria</taxon>
        <taxon>Lysobacterales</taxon>
        <taxon>Rhodanobacteraceae</taxon>
        <taxon>Tahibacter</taxon>
    </lineage>
</organism>
<name>A0ABY6BLA2_9GAMM</name>
<dbReference type="Proteomes" id="UP001064632">
    <property type="component" value="Chromosome"/>
</dbReference>
<evidence type="ECO:0000313" key="2">
    <source>
        <dbReference type="Proteomes" id="UP001064632"/>
    </source>
</evidence>
<reference evidence="1" key="1">
    <citation type="submission" date="2022-09" db="EMBL/GenBank/DDBJ databases">
        <title>Tahibacter sp. nov., isolated from a fresh water.</title>
        <authorList>
            <person name="Baek J.H."/>
            <person name="Lee J.K."/>
            <person name="Kim J.M."/>
            <person name="Jeon C.O."/>
        </authorList>
    </citation>
    <scope>NUCLEOTIDE SEQUENCE</scope>
    <source>
        <strain evidence="1">W38</strain>
    </source>
</reference>
<keyword evidence="2" id="KW-1185">Reference proteome</keyword>
<gene>
    <name evidence="1" type="ORF">N4264_11440</name>
</gene>
<proteinExistence type="predicted"/>